<feature type="compositionally biased region" description="Low complexity" evidence="1">
    <location>
        <begin position="218"/>
        <end position="228"/>
    </location>
</feature>
<reference evidence="3" key="1">
    <citation type="journal article" date="2019" name="Int. J. Syst. Evol. Microbiol.">
        <title>The Global Catalogue of Microorganisms (GCM) 10K type strain sequencing project: providing services to taxonomists for standard genome sequencing and annotation.</title>
        <authorList>
            <consortium name="The Broad Institute Genomics Platform"/>
            <consortium name="The Broad Institute Genome Sequencing Center for Infectious Disease"/>
            <person name="Wu L."/>
            <person name="Ma J."/>
        </authorList>
    </citation>
    <scope>NUCLEOTIDE SEQUENCE [LARGE SCALE GENOMIC DNA]</scope>
    <source>
        <strain evidence="3">JCM 6242</strain>
    </source>
</reference>
<dbReference type="RefSeq" id="WP_344970811.1">
    <property type="nucleotide sequence ID" value="NZ_BAAAVI010000015.1"/>
</dbReference>
<accession>A0ABP6IBL5</accession>
<feature type="region of interest" description="Disordered" evidence="1">
    <location>
        <begin position="217"/>
        <end position="239"/>
    </location>
</feature>
<feature type="region of interest" description="Disordered" evidence="1">
    <location>
        <begin position="51"/>
        <end position="71"/>
    </location>
</feature>
<comment type="caution">
    <text evidence="2">The sequence shown here is derived from an EMBL/GenBank/DDBJ whole genome shotgun (WGS) entry which is preliminary data.</text>
</comment>
<gene>
    <name evidence="2" type="ORF">GCM10010517_25640</name>
</gene>
<sequence>MPRSIRGNPALARPYRDLVWLAYLALPPRGHDERRMALAHRMVTRAMLAGSGGVGAGGSGDTGRGEDGDGLDGLRREVLRRALRHRPWHLPVPGTRIEVIPAAVRGGDPAFGAALDRLPAPARAAYALSRLTGLAPEDVREVLAEGGVGEAVAAVAALAAVEERFGGYGAPSADPTVARVYGRLTAVRPRPLLVGAACLALLTGGWHALGLHGGSRPAGGEASGAAAPARPPHIRSVPPGTWRATTQLDLAAWEARGGLRGDRPLLDRALRAWAAPGPLRTRHLHRAPAGMPAADIQLLYAGEVDGVRVVLLRDPGRVARYTESGGVRSLEAFPEPKTVADAAAPLKLRTSPAGARYLLPPWVEEVSSAPLGHSSPSWRRIRVKDGVTSSVPASATPGCWRGPVLRLRAPAVAQGRPYTVVDLGSLALGVIRYEPPPPAPVRRAGPHHLDATTAGFAGWAHLGCALRRPRTEVHAATAWEFWAGALPEGARGRWMCARFTYADGTSASRAVLFVTTRRGTTALPTGGADDTWDCSRLRRDLVSGTWWRGPSGRWRYLAAGSRRVTRIRVTGAGVTGRLAPGPLVAVAGPVGGSAPASAVVLEGFDHHGRKVPVFQRQSGL</sequence>
<evidence type="ECO:0000313" key="3">
    <source>
        <dbReference type="Proteomes" id="UP001500831"/>
    </source>
</evidence>
<dbReference type="EMBL" id="BAAAVI010000015">
    <property type="protein sequence ID" value="GAA2866202.1"/>
    <property type="molecule type" value="Genomic_DNA"/>
</dbReference>
<evidence type="ECO:0000313" key="2">
    <source>
        <dbReference type="EMBL" id="GAA2866202.1"/>
    </source>
</evidence>
<evidence type="ECO:0000256" key="1">
    <source>
        <dbReference type="SAM" id="MobiDB-lite"/>
    </source>
</evidence>
<feature type="compositionally biased region" description="Gly residues" evidence="1">
    <location>
        <begin position="51"/>
        <end position="62"/>
    </location>
</feature>
<keyword evidence="3" id="KW-1185">Reference proteome</keyword>
<name>A0ABP6IBL5_9ACTN</name>
<dbReference type="Proteomes" id="UP001500831">
    <property type="component" value="Unassembled WGS sequence"/>
</dbReference>
<protein>
    <submittedName>
        <fullName evidence="2">Uncharacterized protein</fullName>
    </submittedName>
</protein>
<proteinExistence type="predicted"/>
<organism evidence="2 3">
    <name type="scientific">Streptosporangium fragile</name>
    <dbReference type="NCBI Taxonomy" id="46186"/>
    <lineage>
        <taxon>Bacteria</taxon>
        <taxon>Bacillati</taxon>
        <taxon>Actinomycetota</taxon>
        <taxon>Actinomycetes</taxon>
        <taxon>Streptosporangiales</taxon>
        <taxon>Streptosporangiaceae</taxon>
        <taxon>Streptosporangium</taxon>
    </lineage>
</organism>